<dbReference type="SUPFAM" id="SSF101960">
    <property type="entry name" value="Stabilizer of iron transporter SufD"/>
    <property type="match status" value="1"/>
</dbReference>
<organism evidence="3 4">
    <name type="scientific">candidate division WWE3 bacterium CG23_combo_of_CG06-09_8_20_14_all_40_14</name>
    <dbReference type="NCBI Taxonomy" id="1975095"/>
    <lineage>
        <taxon>Bacteria</taxon>
        <taxon>Katanobacteria</taxon>
    </lineage>
</organism>
<feature type="domain" description="SUF system FeS cluster assembly SufBD core" evidence="2">
    <location>
        <begin position="4"/>
        <end position="142"/>
    </location>
</feature>
<dbReference type="InterPro" id="IPR055346">
    <property type="entry name" value="Fe-S_cluster_assembly_SufBD"/>
</dbReference>
<accession>A0A2G9XDW9</accession>
<dbReference type="AlphaFoldDB" id="A0A2G9XDW9"/>
<comment type="similarity">
    <text evidence="1">Belongs to the iron-sulfur cluster assembly SufBD family.</text>
</comment>
<evidence type="ECO:0000313" key="4">
    <source>
        <dbReference type="Proteomes" id="UP000231388"/>
    </source>
</evidence>
<protein>
    <recommendedName>
        <fullName evidence="2">SUF system FeS cluster assembly SufBD core domain-containing protein</fullName>
    </recommendedName>
</protein>
<gene>
    <name evidence="3" type="ORF">COX53_01115</name>
</gene>
<evidence type="ECO:0000256" key="1">
    <source>
        <dbReference type="ARBA" id="ARBA00043967"/>
    </source>
</evidence>
<dbReference type="InterPro" id="IPR000825">
    <property type="entry name" value="SUF_FeS_clus_asmbl_SufBD_core"/>
</dbReference>
<dbReference type="GO" id="GO:0016226">
    <property type="term" value="P:iron-sulfur cluster assembly"/>
    <property type="evidence" value="ECO:0007669"/>
    <property type="project" value="InterPro"/>
</dbReference>
<name>A0A2G9XDW9_UNCKA</name>
<dbReference type="InterPro" id="IPR037284">
    <property type="entry name" value="SUF_FeS_clus_asmbl_SufBD_sf"/>
</dbReference>
<dbReference type="Pfam" id="PF01458">
    <property type="entry name" value="SUFBD_core"/>
    <property type="match status" value="1"/>
</dbReference>
<dbReference type="Proteomes" id="UP000231388">
    <property type="component" value="Unassembled WGS sequence"/>
</dbReference>
<sequence length="147" mass="16727">MPSKEIKVNLDKAKETAKVERVFVGRKNEELEIDIHIVHNARKTISKVLVKVVLYDNATFRFNGRIRVLKKAHLSEGSLRLQALLIGDNCRVFAEPALEIENNSVKCFHKVSISKLNEEEIFYLISKGLERDSAIDLVVQGFVRAQP</sequence>
<evidence type="ECO:0000259" key="2">
    <source>
        <dbReference type="Pfam" id="PF01458"/>
    </source>
</evidence>
<dbReference type="PANTHER" id="PTHR30508">
    <property type="entry name" value="FES CLUSTER ASSEMBLY PROTEIN SUF"/>
    <property type="match status" value="1"/>
</dbReference>
<comment type="caution">
    <text evidence="3">The sequence shown here is derived from an EMBL/GenBank/DDBJ whole genome shotgun (WGS) entry which is preliminary data.</text>
</comment>
<proteinExistence type="inferred from homology"/>
<evidence type="ECO:0000313" key="3">
    <source>
        <dbReference type="EMBL" id="PIP04683.1"/>
    </source>
</evidence>
<reference evidence="3 4" key="1">
    <citation type="submission" date="2017-09" db="EMBL/GenBank/DDBJ databases">
        <title>Depth-based differentiation of microbial function through sediment-hosted aquifers and enrichment of novel symbionts in the deep terrestrial subsurface.</title>
        <authorList>
            <person name="Probst A.J."/>
            <person name="Ladd B."/>
            <person name="Jarett J.K."/>
            <person name="Geller-Mcgrath D.E."/>
            <person name="Sieber C.M."/>
            <person name="Emerson J.B."/>
            <person name="Anantharaman K."/>
            <person name="Thomas B.C."/>
            <person name="Malmstrom R."/>
            <person name="Stieglmeier M."/>
            <person name="Klingl A."/>
            <person name="Woyke T."/>
            <person name="Ryan C.M."/>
            <person name="Banfield J.F."/>
        </authorList>
    </citation>
    <scope>NUCLEOTIDE SEQUENCE [LARGE SCALE GENOMIC DNA]</scope>
    <source>
        <strain evidence="3">CG23_combo_of_CG06-09_8_20_14_all_40_14</strain>
    </source>
</reference>
<dbReference type="EMBL" id="PCQY01000015">
    <property type="protein sequence ID" value="PIP04683.1"/>
    <property type="molecule type" value="Genomic_DNA"/>
</dbReference>
<dbReference type="PANTHER" id="PTHR30508:SF1">
    <property type="entry name" value="UPF0051 PROTEIN ABCI8, CHLOROPLASTIC-RELATED"/>
    <property type="match status" value="1"/>
</dbReference>